<name>A0A9X4JTX9_9FIRM</name>
<evidence type="ECO:0000313" key="10">
    <source>
        <dbReference type="Proteomes" id="UP001154312"/>
    </source>
</evidence>
<dbReference type="PANTHER" id="PTHR30461:SF23">
    <property type="entry name" value="DNA RECOMBINASE-RELATED"/>
    <property type="match status" value="1"/>
</dbReference>
<feature type="coiled-coil region" evidence="6">
    <location>
        <begin position="355"/>
        <end position="425"/>
    </location>
</feature>
<dbReference type="InterPro" id="IPR038109">
    <property type="entry name" value="DNA_bind_recomb_sf"/>
</dbReference>
<comment type="caution">
    <text evidence="9">The sequence shown here is derived from an EMBL/GenBank/DDBJ whole genome shotgun (WGS) entry which is preliminary data.</text>
</comment>
<evidence type="ECO:0000256" key="2">
    <source>
        <dbReference type="ARBA" id="ARBA00023125"/>
    </source>
</evidence>
<dbReference type="InterPro" id="IPR025827">
    <property type="entry name" value="Zn_ribbon_recom_dom"/>
</dbReference>
<dbReference type="Pfam" id="PF00239">
    <property type="entry name" value="Resolvase"/>
    <property type="match status" value="1"/>
</dbReference>
<feature type="active site" description="O-(5'-phospho-DNA)-serine intermediate" evidence="4 5">
    <location>
        <position position="10"/>
    </location>
</feature>
<evidence type="ECO:0000256" key="6">
    <source>
        <dbReference type="SAM" id="Coils"/>
    </source>
</evidence>
<organism evidence="9 10">
    <name type="scientific">Pelotomaculum isophthalicicum JI</name>
    <dbReference type="NCBI Taxonomy" id="947010"/>
    <lineage>
        <taxon>Bacteria</taxon>
        <taxon>Bacillati</taxon>
        <taxon>Bacillota</taxon>
        <taxon>Clostridia</taxon>
        <taxon>Eubacteriales</taxon>
        <taxon>Desulfotomaculaceae</taxon>
        <taxon>Pelotomaculum</taxon>
    </lineage>
</organism>
<keyword evidence="2" id="KW-0238">DNA-binding</keyword>
<dbReference type="CDD" id="cd00338">
    <property type="entry name" value="Ser_Recombinase"/>
    <property type="match status" value="1"/>
</dbReference>
<dbReference type="InterPro" id="IPR011109">
    <property type="entry name" value="DNA_bind_recombinase_dom"/>
</dbReference>
<proteinExistence type="predicted"/>
<keyword evidence="6" id="KW-0175">Coiled coil</keyword>
<dbReference type="Pfam" id="PF13408">
    <property type="entry name" value="Zn_ribbon_recom"/>
    <property type="match status" value="1"/>
</dbReference>
<dbReference type="InterPro" id="IPR050639">
    <property type="entry name" value="SSR_resolvase"/>
</dbReference>
<dbReference type="GO" id="GO:0015074">
    <property type="term" value="P:DNA integration"/>
    <property type="evidence" value="ECO:0007669"/>
    <property type="project" value="UniProtKB-KW"/>
</dbReference>
<dbReference type="EMBL" id="JAKOAV010000032">
    <property type="protein sequence ID" value="MDF9409489.1"/>
    <property type="molecule type" value="Genomic_DNA"/>
</dbReference>
<sequence length="500" mass="57056">MQAAIYVRVSTDDQVRHGFSLAEQKAACRNRAAALGASVITEFADEGISGSTMDRPGLTALRSAVRNNQVDLLVVRDPDRLSRKLSHQLLLTEEFEKAGVKIEFLDFDWKDTPEGRLFYSVRGAIAEYEREKIRDRMVRGKDQKARQGGVPIGFYNYGYNYTPDSGKVTVNDSEAPVVINIFNWFVYEDIGMNGVARRLNEMGIPTRKGKGKWHRNVIRQILRNPVYVGFWRYKEFSIQVPDIVNGETWNKAQEKLKEARRLWAGLSKNEYLLSGLISCSECGNTMTGVYTNWWDKRERRYTCHKNSQGAKSRGCVPAKFLPAEVIENAVWEQVQVWLNDPDTLAKEAVSEEPREEELRQELDRIEEHLKGVEKGRNSILDTLALGLVELDTNTKNKLTDLKRRKERLENRKKELEAVLSEAYRYISGLEELRLISRQILSKLNSLDFSDKKALIRTLVSQVIIAGRGQPGRNGLKDTQVTIVAKLPEQIDSSVFSDIVR</sequence>
<dbReference type="InterPro" id="IPR036162">
    <property type="entry name" value="Resolvase-like_N_sf"/>
</dbReference>
<evidence type="ECO:0000256" key="5">
    <source>
        <dbReference type="PROSITE-ProRule" id="PRU10137"/>
    </source>
</evidence>
<evidence type="ECO:0000256" key="3">
    <source>
        <dbReference type="ARBA" id="ARBA00023172"/>
    </source>
</evidence>
<dbReference type="GO" id="GO:0003677">
    <property type="term" value="F:DNA binding"/>
    <property type="evidence" value="ECO:0007669"/>
    <property type="project" value="UniProtKB-KW"/>
</dbReference>
<evidence type="ECO:0000256" key="4">
    <source>
        <dbReference type="PIRSR" id="PIRSR606118-50"/>
    </source>
</evidence>
<dbReference type="PROSITE" id="PS51736">
    <property type="entry name" value="RECOMBINASES_3"/>
    <property type="match status" value="1"/>
</dbReference>
<keyword evidence="10" id="KW-1185">Reference proteome</keyword>
<dbReference type="SMART" id="SM00857">
    <property type="entry name" value="Resolvase"/>
    <property type="match status" value="1"/>
</dbReference>
<dbReference type="InterPro" id="IPR006119">
    <property type="entry name" value="Resolv_N"/>
</dbReference>
<dbReference type="GO" id="GO:0000150">
    <property type="term" value="F:DNA strand exchange activity"/>
    <property type="evidence" value="ECO:0007669"/>
    <property type="project" value="InterPro"/>
</dbReference>
<reference evidence="9" key="1">
    <citation type="submission" date="2022-02" db="EMBL/GenBank/DDBJ databases">
        <authorList>
            <person name="Leng L."/>
        </authorList>
    </citation>
    <scope>NUCLEOTIDE SEQUENCE</scope>
    <source>
        <strain evidence="9">JI</strain>
    </source>
</reference>
<dbReference type="PROSITE" id="PS51737">
    <property type="entry name" value="RECOMBINASE_DNA_BIND"/>
    <property type="match status" value="1"/>
</dbReference>
<dbReference type="SUPFAM" id="SSF53041">
    <property type="entry name" value="Resolvase-like"/>
    <property type="match status" value="1"/>
</dbReference>
<keyword evidence="1" id="KW-0229">DNA integration</keyword>
<dbReference type="RefSeq" id="WP_277444957.1">
    <property type="nucleotide sequence ID" value="NZ_JAKOAV010000032.1"/>
</dbReference>
<dbReference type="AlphaFoldDB" id="A0A9X4JTX9"/>
<evidence type="ECO:0000259" key="8">
    <source>
        <dbReference type="PROSITE" id="PS51737"/>
    </source>
</evidence>
<dbReference type="Gene3D" id="3.40.50.1390">
    <property type="entry name" value="Resolvase, N-terminal catalytic domain"/>
    <property type="match status" value="1"/>
</dbReference>
<gene>
    <name evidence="9" type="ORF">L7E55_14180</name>
</gene>
<dbReference type="PROSITE" id="PS00397">
    <property type="entry name" value="RECOMBINASES_1"/>
    <property type="match status" value="1"/>
</dbReference>
<dbReference type="InterPro" id="IPR006118">
    <property type="entry name" value="Recombinase_CS"/>
</dbReference>
<accession>A0A9X4JTX9</accession>
<feature type="domain" description="Recombinase" evidence="8">
    <location>
        <begin position="156"/>
        <end position="262"/>
    </location>
</feature>
<dbReference type="Proteomes" id="UP001154312">
    <property type="component" value="Unassembled WGS sequence"/>
</dbReference>
<dbReference type="PANTHER" id="PTHR30461">
    <property type="entry name" value="DNA-INVERTASE FROM LAMBDOID PROPHAGE"/>
    <property type="match status" value="1"/>
</dbReference>
<dbReference type="Gene3D" id="3.90.1750.20">
    <property type="entry name" value="Putative Large Serine Recombinase, Chain B, Domain 2"/>
    <property type="match status" value="1"/>
</dbReference>
<feature type="domain" description="Resolvase/invertase-type recombinase catalytic" evidence="7">
    <location>
        <begin position="2"/>
        <end position="148"/>
    </location>
</feature>
<evidence type="ECO:0000259" key="7">
    <source>
        <dbReference type="PROSITE" id="PS51736"/>
    </source>
</evidence>
<keyword evidence="3" id="KW-0233">DNA recombination</keyword>
<evidence type="ECO:0000256" key="1">
    <source>
        <dbReference type="ARBA" id="ARBA00022908"/>
    </source>
</evidence>
<dbReference type="Pfam" id="PF07508">
    <property type="entry name" value="Recombinase"/>
    <property type="match status" value="1"/>
</dbReference>
<evidence type="ECO:0000313" key="9">
    <source>
        <dbReference type="EMBL" id="MDF9409489.1"/>
    </source>
</evidence>
<protein>
    <submittedName>
        <fullName evidence="9">Recombinase family protein</fullName>
    </submittedName>
</protein>